<sequence>MSLPPEGLLVLLDELIPSISQLNLKDNKQFVERVWNRSKELGPIRLDIIGRKLVTCVVKIWNSSIEIAYENDNDLKFIVTILRDTCYQILRMNVSWTGINEWEYFSILTNVFRLWLDFDDEARLSEWDSSNYFMNKALDMNPAFLQNNGHEIKCDYLYLAFLKTAFALESSSSKNSVELFEWITLSFNRLLDWKACVPACLELGGICIKDDKPLNATQVTEVLQVLEKFVPEQLYVLKKLLYEKERRKSDYFMARVFVVCKLLLVEAKDVKQRLLQDDYFEAVEKISIPQEDSDLTNTRLVSISKIMEGLDLLTQRSKGISESNDGRIHMFKIKVLSDMVLTLEDPTDFNPDVLRLALDVKDEMEFIVLGAIQMILCKTGDNFYDKKMYSIALPWYRYTMSIIQLPFNDDNNAIALASKLASCCEHLDDFSSAYTYMKQGLDNFSETTSATAEDYLLFLKFSFTQDQIEQKIVVPVVIDKLVKSSNYKYCMMKQVIQYFYEYGREASVAKDILRCTLESIEKESSWEYIKDHVRDKFAMKGFKLNASIRAVIHIKTIVYERLADDGRLHVQDLQLQAIISYFNVNEIEKDNNEATHCIRASDIQWMTQKVYNLGLFCFNVGRNSEGRSFFQLIENISRNFTSEFLKSFTSEQIKIFKLLTTCFGDLDSNRYSNQYYEAMLNGLDTPTQETTDPSFHNVMRSLKLNLCVRLGLFDRATDIFASHCRLHDCPFPMLEHMAADVVLDSSCPLENAYNILKNLHTKVIDRNVQEYAKWTRIFVSTTISRKIRKDVYECISTVIEQQIYKDTNYPQNEIYYLIVVTWNEGVTSNFDTSEGYDWYRLSFTFLSVYQETAKKNELENNTKNNMYN</sequence>
<name>A0ABP9ZEM5_9FUNG</name>
<dbReference type="EMBL" id="BAABUK010000043">
    <property type="protein sequence ID" value="GAA5817516.1"/>
    <property type="molecule type" value="Genomic_DNA"/>
</dbReference>
<gene>
    <name evidence="1" type="ORF">MFLAVUS_011064</name>
</gene>
<comment type="caution">
    <text evidence="1">The sequence shown here is derived from an EMBL/GenBank/DDBJ whole genome shotgun (WGS) entry which is preliminary data.</text>
</comment>
<proteinExistence type="predicted"/>
<keyword evidence="2" id="KW-1185">Reference proteome</keyword>
<evidence type="ECO:0000313" key="2">
    <source>
        <dbReference type="Proteomes" id="UP001473302"/>
    </source>
</evidence>
<protein>
    <submittedName>
        <fullName evidence="1">Uncharacterized protein</fullName>
    </submittedName>
</protein>
<accession>A0ABP9ZEM5</accession>
<reference evidence="1 2" key="1">
    <citation type="submission" date="2024-04" db="EMBL/GenBank/DDBJ databases">
        <title>genome sequences of Mucor flavus KT1a and Helicostylum pulchrum KT1b strains isolated from the surface of a dry-aged beef.</title>
        <authorList>
            <person name="Toyotome T."/>
            <person name="Hosono M."/>
            <person name="Torimaru M."/>
            <person name="Fukuda K."/>
            <person name="Mikami N."/>
        </authorList>
    </citation>
    <scope>NUCLEOTIDE SEQUENCE [LARGE SCALE GENOMIC DNA]</scope>
    <source>
        <strain evidence="1 2">KT1a</strain>
    </source>
</reference>
<dbReference type="Proteomes" id="UP001473302">
    <property type="component" value="Unassembled WGS sequence"/>
</dbReference>
<evidence type="ECO:0000313" key="1">
    <source>
        <dbReference type="EMBL" id="GAA5817516.1"/>
    </source>
</evidence>
<organism evidence="1 2">
    <name type="scientific">Mucor flavus</name>
    <dbReference type="NCBI Taxonomy" id="439312"/>
    <lineage>
        <taxon>Eukaryota</taxon>
        <taxon>Fungi</taxon>
        <taxon>Fungi incertae sedis</taxon>
        <taxon>Mucoromycota</taxon>
        <taxon>Mucoromycotina</taxon>
        <taxon>Mucoromycetes</taxon>
        <taxon>Mucorales</taxon>
        <taxon>Mucorineae</taxon>
        <taxon>Mucoraceae</taxon>
        <taxon>Mucor</taxon>
    </lineage>
</organism>